<sequence>MTLGELVESIRECDEDSTIFVADVPVLEPSTPAVLVPEEREDEAPEGMRYFLEVFIAWEVLVVWSANRGGAEPDSAQKFEAVVWYAENDAYLPEN</sequence>
<evidence type="ECO:0000313" key="1">
    <source>
        <dbReference type="EMBL" id="MBB4682440.1"/>
    </source>
</evidence>
<reference evidence="1 2" key="1">
    <citation type="submission" date="2020-08" db="EMBL/GenBank/DDBJ databases">
        <title>Sequencing the genomes of 1000 actinobacteria strains.</title>
        <authorList>
            <person name="Klenk H.-P."/>
        </authorList>
    </citation>
    <scope>NUCLEOTIDE SEQUENCE [LARGE SCALE GENOMIC DNA]</scope>
    <source>
        <strain evidence="1 2">DSM 44230</strain>
    </source>
</reference>
<gene>
    <name evidence="1" type="ORF">HNR67_008558</name>
</gene>
<dbReference type="AlphaFoldDB" id="A0A7W7CJT0"/>
<proteinExistence type="predicted"/>
<dbReference type="RefSeq" id="WP_185009750.1">
    <property type="nucleotide sequence ID" value="NZ_BAAAUI010000007.1"/>
</dbReference>
<dbReference type="EMBL" id="JACHMH010000001">
    <property type="protein sequence ID" value="MBB4682440.1"/>
    <property type="molecule type" value="Genomic_DNA"/>
</dbReference>
<comment type="caution">
    <text evidence="1">The sequence shown here is derived from an EMBL/GenBank/DDBJ whole genome shotgun (WGS) entry which is preliminary data.</text>
</comment>
<accession>A0A7W7CJT0</accession>
<protein>
    <submittedName>
        <fullName evidence="1">Uncharacterized protein</fullName>
    </submittedName>
</protein>
<organism evidence="1 2">
    <name type="scientific">Crossiella cryophila</name>
    <dbReference type="NCBI Taxonomy" id="43355"/>
    <lineage>
        <taxon>Bacteria</taxon>
        <taxon>Bacillati</taxon>
        <taxon>Actinomycetota</taxon>
        <taxon>Actinomycetes</taxon>
        <taxon>Pseudonocardiales</taxon>
        <taxon>Pseudonocardiaceae</taxon>
        <taxon>Crossiella</taxon>
    </lineage>
</organism>
<evidence type="ECO:0000313" key="2">
    <source>
        <dbReference type="Proteomes" id="UP000533598"/>
    </source>
</evidence>
<keyword evidence="2" id="KW-1185">Reference proteome</keyword>
<dbReference type="Proteomes" id="UP000533598">
    <property type="component" value="Unassembled WGS sequence"/>
</dbReference>
<name>A0A7W7CJT0_9PSEU</name>